<comment type="caution">
    <text evidence="3">The sequence shown here is derived from an EMBL/GenBank/DDBJ whole genome shotgun (WGS) entry which is preliminary data.</text>
</comment>
<dbReference type="EMBL" id="DAAXRP010000033">
    <property type="protein sequence ID" value="HAG2284882.1"/>
    <property type="molecule type" value="Genomic_DNA"/>
</dbReference>
<evidence type="ECO:0000256" key="1">
    <source>
        <dbReference type="SAM" id="SignalP"/>
    </source>
</evidence>
<dbReference type="AlphaFoldDB" id="A0A759YM58"/>
<protein>
    <submittedName>
        <fullName evidence="3">Fimbrial protein</fullName>
    </submittedName>
</protein>
<reference evidence="3" key="1">
    <citation type="journal article" date="2018" name="Genome Biol.">
        <title>SKESA: strategic k-mer extension for scrupulous assemblies.</title>
        <authorList>
            <person name="Souvorov A."/>
            <person name="Agarwala R."/>
            <person name="Lipman D.J."/>
        </authorList>
    </citation>
    <scope>NUCLEOTIDE SEQUENCE</scope>
    <source>
        <strain evidence="3">MA.CK_94/00001630</strain>
    </source>
</reference>
<dbReference type="GO" id="GO:0043709">
    <property type="term" value="P:cell adhesion involved in single-species biofilm formation"/>
    <property type="evidence" value="ECO:0007669"/>
    <property type="project" value="TreeGrafter"/>
</dbReference>
<dbReference type="InterPro" id="IPR000259">
    <property type="entry name" value="Adhesion_dom_fimbrial"/>
</dbReference>
<gene>
    <name evidence="3" type="ORF">G8W61_005285</name>
</gene>
<evidence type="ECO:0000313" key="3">
    <source>
        <dbReference type="EMBL" id="HAG2284882.1"/>
    </source>
</evidence>
<sequence>MRNKILSAMVAAGMMMYGASAFAESLPSVSGGSGTINFTGTIQNGACDILIPNPTVNFGQVSAHSVKPDAESHPQHFSIQLSDCQLTGLTTSPITKVSVVFGDSHHVGTNNKIIGTVGDTHVGIKIKNDVSGKFLDVMNAADTQPADNDIPISGTDPFLSFTAYLTQDGGTAVAPGAFSAAATYTLTYS</sequence>
<organism evidence="3">
    <name type="scientific">Salmonella enterica</name>
    <name type="common">Salmonella choleraesuis</name>
    <dbReference type="NCBI Taxonomy" id="28901"/>
    <lineage>
        <taxon>Bacteria</taxon>
        <taxon>Pseudomonadati</taxon>
        <taxon>Pseudomonadota</taxon>
        <taxon>Gammaproteobacteria</taxon>
        <taxon>Enterobacterales</taxon>
        <taxon>Enterobacteriaceae</taxon>
        <taxon>Salmonella</taxon>
    </lineage>
</organism>
<dbReference type="SUPFAM" id="SSF49401">
    <property type="entry name" value="Bacterial adhesins"/>
    <property type="match status" value="1"/>
</dbReference>
<evidence type="ECO:0000259" key="2">
    <source>
        <dbReference type="Pfam" id="PF00419"/>
    </source>
</evidence>
<feature type="chain" id="PRO_5027752906" evidence="1">
    <location>
        <begin position="24"/>
        <end position="189"/>
    </location>
</feature>
<accession>A0A759YM58</accession>
<keyword evidence="1" id="KW-0732">Signal</keyword>
<dbReference type="InterPro" id="IPR008966">
    <property type="entry name" value="Adhesion_dom_sf"/>
</dbReference>
<proteinExistence type="predicted"/>
<dbReference type="GO" id="GO:0009289">
    <property type="term" value="C:pilus"/>
    <property type="evidence" value="ECO:0007669"/>
    <property type="project" value="InterPro"/>
</dbReference>
<dbReference type="Gene3D" id="2.60.40.1090">
    <property type="entry name" value="Fimbrial-type adhesion domain"/>
    <property type="match status" value="1"/>
</dbReference>
<name>A0A759YM58_SALER</name>
<dbReference type="PANTHER" id="PTHR33420">
    <property type="entry name" value="FIMBRIAL SUBUNIT ELFA-RELATED"/>
    <property type="match status" value="1"/>
</dbReference>
<dbReference type="PANTHER" id="PTHR33420:SF11">
    <property type="entry name" value="FIMBRIAL-LIKE PROTEIN"/>
    <property type="match status" value="1"/>
</dbReference>
<dbReference type="InterPro" id="IPR036937">
    <property type="entry name" value="Adhesion_dom_fimbrial_sf"/>
</dbReference>
<reference evidence="3" key="2">
    <citation type="submission" date="2020-02" db="EMBL/GenBank/DDBJ databases">
        <authorList>
            <consortium name="NCBI Pathogen Detection Project"/>
        </authorList>
    </citation>
    <scope>NUCLEOTIDE SEQUENCE</scope>
    <source>
        <strain evidence="3">MA.CK_94/00001630</strain>
    </source>
</reference>
<dbReference type="InterPro" id="IPR050263">
    <property type="entry name" value="Bact_Fimbrial_Adh_Pro"/>
</dbReference>
<feature type="signal peptide" evidence="1">
    <location>
        <begin position="1"/>
        <end position="23"/>
    </location>
</feature>
<dbReference type="Pfam" id="PF00419">
    <property type="entry name" value="Fimbrial"/>
    <property type="match status" value="1"/>
</dbReference>
<feature type="domain" description="Fimbrial-type adhesion" evidence="2">
    <location>
        <begin position="36"/>
        <end position="188"/>
    </location>
</feature>